<dbReference type="Proteomes" id="UP001151760">
    <property type="component" value="Unassembled WGS sequence"/>
</dbReference>
<keyword evidence="4" id="KW-1185">Reference proteome</keyword>
<evidence type="ECO:0000313" key="4">
    <source>
        <dbReference type="Proteomes" id="UP001151760"/>
    </source>
</evidence>
<gene>
    <name evidence="1" type="ORF">Tco_0600243</name>
    <name evidence="2" type="ORF">Tco_0823054</name>
    <name evidence="3" type="ORF">Tco_0954103</name>
</gene>
<reference evidence="3" key="1">
    <citation type="journal article" date="2022" name="Int. J. Mol. Sci.">
        <title>Draft Genome of Tanacetum Coccineum: Genomic Comparison of Closely Related Tanacetum-Family Plants.</title>
        <authorList>
            <person name="Yamashiro T."/>
            <person name="Shiraishi A."/>
            <person name="Nakayama K."/>
            <person name="Satake H."/>
        </authorList>
    </citation>
    <scope>NUCLEOTIDE SEQUENCE</scope>
</reference>
<evidence type="ECO:0000313" key="3">
    <source>
        <dbReference type="EMBL" id="GJT45388.1"/>
    </source>
</evidence>
<proteinExistence type="predicted"/>
<dbReference type="EMBL" id="BQNB010015897">
    <property type="protein sequence ID" value="GJT45388.1"/>
    <property type="molecule type" value="Genomic_DNA"/>
</dbReference>
<evidence type="ECO:0000313" key="2">
    <source>
        <dbReference type="EMBL" id="GJT01885.1"/>
    </source>
</evidence>
<dbReference type="EMBL" id="BQNB010008493">
    <property type="protein sequence ID" value="GJS50122.1"/>
    <property type="molecule type" value="Genomic_DNA"/>
</dbReference>
<sequence>MHYRLGQEEPAKRLSAILAAYVTRISEERSRSCASEQPEIQNTQEDDLDYLHSFREVDGILVFVDPQDLLDNENKEWYLLSSGILINSRIPGCDNSRLRMTSCDNLRQLDHPLSGSLWKQLDWSWLGKFSLIRCNKLVKTDMVKREVEIELWGGGCVDEIELSSAELMCLVLLMSLFLALAALSFFPKVPLPHDVDSQELRFQLVGTGENDVYSFGCRNLLKWLQLELVEHIPYAVLLHPK</sequence>
<comment type="caution">
    <text evidence="3">The sequence shown here is derived from an EMBL/GenBank/DDBJ whole genome shotgun (WGS) entry which is preliminary data.</text>
</comment>
<evidence type="ECO:0000313" key="1">
    <source>
        <dbReference type="EMBL" id="GJS50122.1"/>
    </source>
</evidence>
<name>A0ABQ5E3M8_9ASTR</name>
<organism evidence="3 4">
    <name type="scientific">Tanacetum coccineum</name>
    <dbReference type="NCBI Taxonomy" id="301880"/>
    <lineage>
        <taxon>Eukaryota</taxon>
        <taxon>Viridiplantae</taxon>
        <taxon>Streptophyta</taxon>
        <taxon>Embryophyta</taxon>
        <taxon>Tracheophyta</taxon>
        <taxon>Spermatophyta</taxon>
        <taxon>Magnoliopsida</taxon>
        <taxon>eudicotyledons</taxon>
        <taxon>Gunneridae</taxon>
        <taxon>Pentapetalae</taxon>
        <taxon>asterids</taxon>
        <taxon>campanulids</taxon>
        <taxon>Asterales</taxon>
        <taxon>Asteraceae</taxon>
        <taxon>Asteroideae</taxon>
        <taxon>Anthemideae</taxon>
        <taxon>Anthemidinae</taxon>
        <taxon>Tanacetum</taxon>
    </lineage>
</organism>
<accession>A0ABQ5E3M8</accession>
<protein>
    <submittedName>
        <fullName evidence="3">Uncharacterized protein</fullName>
    </submittedName>
</protein>
<reference evidence="3" key="2">
    <citation type="submission" date="2022-01" db="EMBL/GenBank/DDBJ databases">
        <authorList>
            <person name="Yamashiro T."/>
            <person name="Shiraishi A."/>
            <person name="Satake H."/>
            <person name="Nakayama K."/>
        </authorList>
    </citation>
    <scope>NUCLEOTIDE SEQUENCE</scope>
</reference>
<dbReference type="EMBL" id="BQNB010012305">
    <property type="protein sequence ID" value="GJT01885.1"/>
    <property type="molecule type" value="Genomic_DNA"/>
</dbReference>